<accession>A0A3P3W340</accession>
<evidence type="ECO:0000313" key="3">
    <source>
        <dbReference type="EMBL" id="RRJ88798.1"/>
    </source>
</evidence>
<keyword evidence="4" id="KW-1185">Reference proteome</keyword>
<name>A0A3P3W340_9MICO</name>
<dbReference type="AlphaFoldDB" id="A0A3P3W340"/>
<protein>
    <recommendedName>
        <fullName evidence="2">CT398-like coiled coil hairpin domain-containing protein</fullName>
    </recommendedName>
</protein>
<organism evidence="3 4">
    <name type="scientific">Gulosibacter macacae</name>
    <dbReference type="NCBI Taxonomy" id="2488791"/>
    <lineage>
        <taxon>Bacteria</taxon>
        <taxon>Bacillati</taxon>
        <taxon>Actinomycetota</taxon>
        <taxon>Actinomycetes</taxon>
        <taxon>Micrococcales</taxon>
        <taxon>Microbacteriaceae</taxon>
        <taxon>Gulosibacter</taxon>
    </lineage>
</organism>
<sequence>MHAHPNEQLQLLELAQLDADHQRLQHVAKNMPEQQHLVQIEEDRRVKRAAAAAALGALEDAQAELHRIQNDAKLVTERRAIDEQRLSTATSTKDIAALDTELQALARRFSELEDRELGQLDEVERLTGEHDVARDAMTEIEALAADLLERRELARNHLRDEAKQLHERRQSVVASIPVELVTLYEQRRAAGGVGAAELVGTVSSATNEVLDPAELTRIRALAPDELAFCPVSGAILVRTARSSLPG</sequence>
<dbReference type="OrthoDB" id="9784388at2"/>
<evidence type="ECO:0000256" key="1">
    <source>
        <dbReference type="SAM" id="Coils"/>
    </source>
</evidence>
<keyword evidence="1" id="KW-0175">Coiled coil</keyword>
<feature type="domain" description="CT398-like coiled coil hairpin" evidence="2">
    <location>
        <begin position="14"/>
        <end position="192"/>
    </location>
</feature>
<dbReference type="EMBL" id="RQVS01000001">
    <property type="protein sequence ID" value="RRJ88798.1"/>
    <property type="molecule type" value="Genomic_DNA"/>
</dbReference>
<gene>
    <name evidence="3" type="ORF">EG850_01280</name>
</gene>
<dbReference type="Proteomes" id="UP000274391">
    <property type="component" value="Unassembled WGS sequence"/>
</dbReference>
<dbReference type="InterPro" id="IPR056003">
    <property type="entry name" value="CT398_CC_hairpin"/>
</dbReference>
<feature type="coiled-coil region" evidence="1">
    <location>
        <begin position="51"/>
        <end position="115"/>
    </location>
</feature>
<reference evidence="3 4" key="1">
    <citation type="submission" date="2018-11" db="EMBL/GenBank/DDBJ databases">
        <title>YIM 102482-1 draft genome.</title>
        <authorList>
            <person name="Li G."/>
            <person name="Jiang Y."/>
        </authorList>
    </citation>
    <scope>NUCLEOTIDE SEQUENCE [LARGE SCALE GENOMIC DNA]</scope>
    <source>
        <strain evidence="3 4">YIM 102482-1</strain>
    </source>
</reference>
<proteinExistence type="predicted"/>
<evidence type="ECO:0000259" key="2">
    <source>
        <dbReference type="Pfam" id="PF24481"/>
    </source>
</evidence>
<dbReference type="Pfam" id="PF24481">
    <property type="entry name" value="CT398_CC"/>
    <property type="match status" value="1"/>
</dbReference>
<evidence type="ECO:0000313" key="4">
    <source>
        <dbReference type="Proteomes" id="UP000274391"/>
    </source>
</evidence>
<dbReference type="Gene3D" id="1.10.287.1490">
    <property type="match status" value="1"/>
</dbReference>
<dbReference type="RefSeq" id="WP_124969042.1">
    <property type="nucleotide sequence ID" value="NZ_RQVS01000001.1"/>
</dbReference>
<comment type="caution">
    <text evidence="3">The sequence shown here is derived from an EMBL/GenBank/DDBJ whole genome shotgun (WGS) entry which is preliminary data.</text>
</comment>